<organism evidence="3 4">
    <name type="scientific">Vairimorpha apis BRL 01</name>
    <dbReference type="NCBI Taxonomy" id="1037528"/>
    <lineage>
        <taxon>Eukaryota</taxon>
        <taxon>Fungi</taxon>
        <taxon>Fungi incertae sedis</taxon>
        <taxon>Microsporidia</taxon>
        <taxon>Nosematidae</taxon>
        <taxon>Vairimorpha</taxon>
    </lineage>
</organism>
<dbReference type="AlphaFoldDB" id="T0LC29"/>
<accession>T0LC29</accession>
<name>T0LC29_9MICR</name>
<gene>
    <name evidence="3" type="ORF">NAPIS_ORF00553</name>
</gene>
<dbReference type="Pfam" id="PF01798">
    <property type="entry name" value="Nop"/>
    <property type="match status" value="1"/>
</dbReference>
<keyword evidence="4" id="KW-1185">Reference proteome</keyword>
<dbReference type="Gene3D" id="1.10.287.4070">
    <property type="match status" value="1"/>
</dbReference>
<evidence type="ECO:0000313" key="3">
    <source>
        <dbReference type="EMBL" id="EQB61888.1"/>
    </source>
</evidence>
<dbReference type="EMBL" id="KE647071">
    <property type="protein sequence ID" value="EQB61888.1"/>
    <property type="molecule type" value="Genomic_DNA"/>
</dbReference>
<evidence type="ECO:0000259" key="2">
    <source>
        <dbReference type="PROSITE" id="PS51358"/>
    </source>
</evidence>
<dbReference type="InterPro" id="IPR042239">
    <property type="entry name" value="Nop_C"/>
</dbReference>
<evidence type="ECO:0000256" key="1">
    <source>
        <dbReference type="ARBA" id="ARBA00009211"/>
    </source>
</evidence>
<dbReference type="Proteomes" id="UP000053780">
    <property type="component" value="Unassembled WGS sequence"/>
</dbReference>
<dbReference type="PANTHER" id="PTHR10894">
    <property type="entry name" value="NUCLEOLAR PROTEIN 5 NUCLEOLAR PROTEIN NOP5 NOP58"/>
    <property type="match status" value="1"/>
</dbReference>
<dbReference type="InterPro" id="IPR012976">
    <property type="entry name" value="NOSIC"/>
</dbReference>
<comment type="similarity">
    <text evidence="1">Belongs to the NOP5/NOP56 family.</text>
</comment>
<dbReference type="GO" id="GO:0031428">
    <property type="term" value="C:box C/D methylation guide snoRNP complex"/>
    <property type="evidence" value="ECO:0007669"/>
    <property type="project" value="InterPro"/>
</dbReference>
<dbReference type="PANTHER" id="PTHR10894:SF0">
    <property type="entry name" value="NUCLEOLAR PROTEIN 56"/>
    <property type="match status" value="1"/>
</dbReference>
<dbReference type="VEuPathDB" id="MicrosporidiaDB:NAPIS_ORF00553"/>
<protein>
    <submittedName>
        <fullName evidence="3">Nop56p-like nucleolar protein</fullName>
    </submittedName>
</protein>
<evidence type="ECO:0000313" key="4">
    <source>
        <dbReference type="Proteomes" id="UP000053780"/>
    </source>
</evidence>
<dbReference type="SUPFAM" id="SSF89124">
    <property type="entry name" value="Nop domain"/>
    <property type="match status" value="1"/>
</dbReference>
<dbReference type="HOGENOM" id="CLU_015495_1_1_1"/>
<dbReference type="GO" id="GO:0032040">
    <property type="term" value="C:small-subunit processome"/>
    <property type="evidence" value="ECO:0007669"/>
    <property type="project" value="InterPro"/>
</dbReference>
<dbReference type="PROSITE" id="PS51358">
    <property type="entry name" value="NOP"/>
    <property type="match status" value="1"/>
</dbReference>
<dbReference type="InterPro" id="IPR045056">
    <property type="entry name" value="Nop56/Nop58"/>
</dbReference>
<dbReference type="InterPro" id="IPR036070">
    <property type="entry name" value="Nop_dom_sf"/>
</dbReference>
<dbReference type="SMART" id="SM00931">
    <property type="entry name" value="NOSIC"/>
    <property type="match status" value="1"/>
</dbReference>
<sequence length="295" mass="34056">MRGIRINEHKFLKEENDLQFTLGISHKFSRDKVEYNIKKEDNLLVHTVSMLDQLDKDINSYCMRIKELYGWSFPELFDLCDDNDEYIEAVQFSITGQSCLSSEKIKIILEHKTNSIGIEINELDIKNVLNLCSIVSEKIKNKIILKEYLKEKMDYSAPNLSEFLGDIMTARIIMMSGGLLNLAKATASTIQLLGAEKSLFQALKNRSNTPKYGVLYYSKYVIKIKTKNKAKLSRCIASKIAVLAKIDYFSQNRTRAYGKAIRKLIDKKIKYYENGKRCHSTDIILSKIYKKIQEC</sequence>
<dbReference type="GO" id="GO:0030515">
    <property type="term" value="F:snoRNA binding"/>
    <property type="evidence" value="ECO:0007669"/>
    <property type="project" value="InterPro"/>
</dbReference>
<feature type="domain" description="Nop" evidence="2">
    <location>
        <begin position="156"/>
        <end position="274"/>
    </location>
</feature>
<dbReference type="OrthoDB" id="6780543at2759"/>
<dbReference type="Gene3D" id="1.10.246.90">
    <property type="entry name" value="Nop domain"/>
    <property type="match status" value="1"/>
</dbReference>
<proteinExistence type="inferred from homology"/>
<dbReference type="InterPro" id="IPR002687">
    <property type="entry name" value="Nop_dom"/>
</dbReference>
<reference evidence="3 4" key="1">
    <citation type="journal article" date="2013" name="BMC Genomics">
        <title>Genome sequencing and comparative genomics of honey bee microsporidia, Nosema apis reveal novel insights into host-parasite interactions.</title>
        <authorList>
            <person name="Chen Yp."/>
            <person name="Pettis J.S."/>
            <person name="Zhao Y."/>
            <person name="Liu X."/>
            <person name="Tallon L.J."/>
            <person name="Sadzewicz L.D."/>
            <person name="Li R."/>
            <person name="Zheng H."/>
            <person name="Huang S."/>
            <person name="Zhang X."/>
            <person name="Hamilton M.C."/>
            <person name="Pernal S.F."/>
            <person name="Melathopoulos A.P."/>
            <person name="Yan X."/>
            <person name="Evans J.D."/>
        </authorList>
    </citation>
    <scope>NUCLEOTIDE SEQUENCE [LARGE SCALE GENOMIC DNA]</scope>
    <source>
        <strain evidence="3 4">BRL 01</strain>
    </source>
</reference>